<keyword evidence="3" id="KW-1185">Reference proteome</keyword>
<name>A0ABP3F4V5_9ACTN</name>
<organism evidence="2 3">
    <name type="scientific">Streptomyces polychromogenes</name>
    <dbReference type="NCBI Taxonomy" id="67342"/>
    <lineage>
        <taxon>Bacteria</taxon>
        <taxon>Bacillati</taxon>
        <taxon>Actinomycetota</taxon>
        <taxon>Actinomycetes</taxon>
        <taxon>Kitasatosporales</taxon>
        <taxon>Streptomycetaceae</taxon>
        <taxon>Streptomyces</taxon>
    </lineage>
</organism>
<accession>A0ABP3F4V5</accession>
<feature type="signal peptide" evidence="1">
    <location>
        <begin position="1"/>
        <end position="31"/>
    </location>
</feature>
<gene>
    <name evidence="2" type="ORF">GCM10010302_35600</name>
</gene>
<evidence type="ECO:0000313" key="2">
    <source>
        <dbReference type="EMBL" id="GAA0293830.1"/>
    </source>
</evidence>
<sequence length="157" mass="16029">MRTATRALPATLLALTLTGALGGVATAPAQAAAPAPCGTKVSDYTGPLIADTAFTGKISLAQDGLPDRDITITPVNPNSTLVNIEIKISPTEVTSATGNFTLRVNPINQGGITFPTYAGPVGQTTSVACNLTSRVVSMTGKISTTGIKGERVFTVNR</sequence>
<evidence type="ECO:0000256" key="1">
    <source>
        <dbReference type="SAM" id="SignalP"/>
    </source>
</evidence>
<dbReference type="Proteomes" id="UP001501867">
    <property type="component" value="Unassembled WGS sequence"/>
</dbReference>
<comment type="caution">
    <text evidence="2">The sequence shown here is derived from an EMBL/GenBank/DDBJ whole genome shotgun (WGS) entry which is preliminary data.</text>
</comment>
<keyword evidence="1" id="KW-0732">Signal</keyword>
<feature type="chain" id="PRO_5045548532" evidence="1">
    <location>
        <begin position="32"/>
        <end position="157"/>
    </location>
</feature>
<reference evidence="3" key="1">
    <citation type="journal article" date="2019" name="Int. J. Syst. Evol. Microbiol.">
        <title>The Global Catalogue of Microorganisms (GCM) 10K type strain sequencing project: providing services to taxonomists for standard genome sequencing and annotation.</title>
        <authorList>
            <consortium name="The Broad Institute Genomics Platform"/>
            <consortium name="The Broad Institute Genome Sequencing Center for Infectious Disease"/>
            <person name="Wu L."/>
            <person name="Ma J."/>
        </authorList>
    </citation>
    <scope>NUCLEOTIDE SEQUENCE [LARGE SCALE GENOMIC DNA]</scope>
    <source>
        <strain evidence="3">JCM 4505</strain>
    </source>
</reference>
<proteinExistence type="predicted"/>
<dbReference type="EMBL" id="BAAABV010000017">
    <property type="protein sequence ID" value="GAA0293830.1"/>
    <property type="molecule type" value="Genomic_DNA"/>
</dbReference>
<dbReference type="RefSeq" id="WP_344159858.1">
    <property type="nucleotide sequence ID" value="NZ_BAAABV010000017.1"/>
</dbReference>
<evidence type="ECO:0000313" key="3">
    <source>
        <dbReference type="Proteomes" id="UP001501867"/>
    </source>
</evidence>
<protein>
    <submittedName>
        <fullName evidence="2">Uncharacterized protein</fullName>
    </submittedName>
</protein>